<keyword evidence="2" id="KW-1185">Reference proteome</keyword>
<dbReference type="OrthoDB" id="9808943at2"/>
<dbReference type="PANTHER" id="PTHR11803">
    <property type="entry name" value="2-IMINOBUTANOATE/2-IMINOPROPANOATE DEAMINASE RIDA"/>
    <property type="match status" value="1"/>
</dbReference>
<dbReference type="Pfam" id="PF01042">
    <property type="entry name" value="Ribonuc_L-PSP"/>
    <property type="match status" value="1"/>
</dbReference>
<accession>A0A9X8D2R3</accession>
<dbReference type="GO" id="GO:0005829">
    <property type="term" value="C:cytosol"/>
    <property type="evidence" value="ECO:0007669"/>
    <property type="project" value="TreeGrafter"/>
</dbReference>
<name>A0A9X8D2R3_9BURK</name>
<reference evidence="1 2" key="1">
    <citation type="submission" date="2018-09" db="EMBL/GenBank/DDBJ databases">
        <title>Acidovorax cavernicola nov. sp. isolated from Gruta de las Maravillas (Aracena, Spain).</title>
        <authorList>
            <person name="Jurado V."/>
            <person name="Gutierrez-Patricio S."/>
            <person name="Gonzalez-Pimentel J.L."/>
            <person name="Miller A.Z."/>
            <person name="Laiz L."/>
            <person name="Saiz-Jimenez C."/>
        </authorList>
    </citation>
    <scope>NUCLEOTIDE SEQUENCE [LARGE SCALE GENOMIC DNA]</scope>
    <source>
        <strain evidence="1 2">1011MAR4D40.2</strain>
    </source>
</reference>
<dbReference type="InterPro" id="IPR006175">
    <property type="entry name" value="YjgF/YER057c/UK114"/>
</dbReference>
<evidence type="ECO:0000313" key="1">
    <source>
        <dbReference type="EMBL" id="RIX77237.1"/>
    </source>
</evidence>
<sequence length="120" mass="12696">MSIADTQLPFSKIRSANGLIFLSGELPIAEQGPMPEGIAAQTDLTLQRIEASLGSMGLGLADVVQVTVHLARAEDFAEFNAAYRRHFRAPLPTRTTVVAQLLLAPAAIEISVVAAARSPS</sequence>
<dbReference type="SUPFAM" id="SSF55298">
    <property type="entry name" value="YjgF-like"/>
    <property type="match status" value="1"/>
</dbReference>
<dbReference type="PANTHER" id="PTHR11803:SF39">
    <property type="entry name" value="2-IMINOBUTANOATE_2-IMINOPROPANOATE DEAMINASE"/>
    <property type="match status" value="1"/>
</dbReference>
<dbReference type="InterPro" id="IPR035959">
    <property type="entry name" value="RutC-like_sf"/>
</dbReference>
<gene>
    <name evidence="1" type="ORF">D3H34_19970</name>
</gene>
<organism evidence="1 2">
    <name type="scientific">Acidovorax cavernicola</name>
    <dbReference type="NCBI Taxonomy" id="1675792"/>
    <lineage>
        <taxon>Bacteria</taxon>
        <taxon>Pseudomonadati</taxon>
        <taxon>Pseudomonadota</taxon>
        <taxon>Betaproteobacteria</taxon>
        <taxon>Burkholderiales</taxon>
        <taxon>Comamonadaceae</taxon>
        <taxon>Acidovorax</taxon>
    </lineage>
</organism>
<comment type="caution">
    <text evidence="1">The sequence shown here is derived from an EMBL/GenBank/DDBJ whole genome shotgun (WGS) entry which is preliminary data.</text>
</comment>
<dbReference type="CDD" id="cd00448">
    <property type="entry name" value="YjgF_YER057c_UK114_family"/>
    <property type="match status" value="1"/>
</dbReference>
<dbReference type="GO" id="GO:0019239">
    <property type="term" value="F:deaminase activity"/>
    <property type="evidence" value="ECO:0007669"/>
    <property type="project" value="TreeGrafter"/>
</dbReference>
<dbReference type="AlphaFoldDB" id="A0A9X8D2R3"/>
<dbReference type="Gene3D" id="3.30.1330.40">
    <property type="entry name" value="RutC-like"/>
    <property type="match status" value="1"/>
</dbReference>
<dbReference type="EMBL" id="QXMN01000026">
    <property type="protein sequence ID" value="RIX77237.1"/>
    <property type="molecule type" value="Genomic_DNA"/>
</dbReference>
<dbReference type="RefSeq" id="WP_119555984.1">
    <property type="nucleotide sequence ID" value="NZ_QXMN01000026.1"/>
</dbReference>
<dbReference type="Proteomes" id="UP000265619">
    <property type="component" value="Unassembled WGS sequence"/>
</dbReference>
<evidence type="ECO:0000313" key="2">
    <source>
        <dbReference type="Proteomes" id="UP000265619"/>
    </source>
</evidence>
<protein>
    <submittedName>
        <fullName evidence="1">RidA family protein</fullName>
    </submittedName>
</protein>
<proteinExistence type="predicted"/>